<dbReference type="SUPFAM" id="SSF55874">
    <property type="entry name" value="ATPase domain of HSP90 chaperone/DNA topoisomerase II/histidine kinase"/>
    <property type="match status" value="1"/>
</dbReference>
<keyword evidence="4" id="KW-0418">Kinase</keyword>
<keyword evidence="6" id="KW-0175">Coiled coil</keyword>
<evidence type="ECO:0000259" key="8">
    <source>
        <dbReference type="PROSITE" id="PS50109"/>
    </source>
</evidence>
<feature type="transmembrane region" description="Helical" evidence="7">
    <location>
        <begin position="47"/>
        <end position="70"/>
    </location>
</feature>
<dbReference type="InterPro" id="IPR003594">
    <property type="entry name" value="HATPase_dom"/>
</dbReference>
<comment type="caution">
    <text evidence="9">The sequence shown here is derived from an EMBL/GenBank/DDBJ whole genome shotgun (WGS) entry which is preliminary data.</text>
</comment>
<feature type="transmembrane region" description="Helical" evidence="7">
    <location>
        <begin position="21"/>
        <end position="41"/>
    </location>
</feature>
<dbReference type="EC" id="2.7.13.3" evidence="2"/>
<dbReference type="InterPro" id="IPR050736">
    <property type="entry name" value="Sensor_HK_Regulatory"/>
</dbReference>
<dbReference type="InterPro" id="IPR005467">
    <property type="entry name" value="His_kinase_dom"/>
</dbReference>
<evidence type="ECO:0000256" key="6">
    <source>
        <dbReference type="SAM" id="Coils"/>
    </source>
</evidence>
<evidence type="ECO:0000256" key="4">
    <source>
        <dbReference type="ARBA" id="ARBA00022777"/>
    </source>
</evidence>
<organism evidence="9 10">
    <name type="scientific">Pseudonocardia kongjuensis</name>
    <dbReference type="NCBI Taxonomy" id="102227"/>
    <lineage>
        <taxon>Bacteria</taxon>
        <taxon>Bacillati</taxon>
        <taxon>Actinomycetota</taxon>
        <taxon>Actinomycetes</taxon>
        <taxon>Pseudonocardiales</taxon>
        <taxon>Pseudonocardiaceae</taxon>
        <taxon>Pseudonocardia</taxon>
    </lineage>
</organism>
<reference evidence="10" key="1">
    <citation type="journal article" date="2019" name="Int. J. Syst. Evol. Microbiol.">
        <title>The Global Catalogue of Microorganisms (GCM) 10K type strain sequencing project: providing services to taxonomists for standard genome sequencing and annotation.</title>
        <authorList>
            <consortium name="The Broad Institute Genomics Platform"/>
            <consortium name="The Broad Institute Genome Sequencing Center for Infectious Disease"/>
            <person name="Wu L."/>
            <person name="Ma J."/>
        </authorList>
    </citation>
    <scope>NUCLEOTIDE SEQUENCE [LARGE SCALE GENOMIC DNA]</scope>
    <source>
        <strain evidence="10">JCM 11896</strain>
    </source>
</reference>
<comment type="catalytic activity">
    <reaction evidence="1">
        <text>ATP + protein L-histidine = ADP + protein N-phospho-L-histidine.</text>
        <dbReference type="EC" id="2.7.13.3"/>
    </reaction>
</comment>
<keyword evidence="7" id="KW-0472">Membrane</keyword>
<feature type="transmembrane region" description="Helical" evidence="7">
    <location>
        <begin position="138"/>
        <end position="162"/>
    </location>
</feature>
<feature type="domain" description="Histidine kinase" evidence="8">
    <location>
        <begin position="277"/>
        <end position="477"/>
    </location>
</feature>
<evidence type="ECO:0000256" key="7">
    <source>
        <dbReference type="SAM" id="Phobius"/>
    </source>
</evidence>
<feature type="transmembrane region" description="Helical" evidence="7">
    <location>
        <begin position="227"/>
        <end position="251"/>
    </location>
</feature>
<accession>A0ABP4I8N4</accession>
<dbReference type="Proteomes" id="UP001501414">
    <property type="component" value="Unassembled WGS sequence"/>
</dbReference>
<dbReference type="PANTHER" id="PTHR43711:SF1">
    <property type="entry name" value="HISTIDINE KINASE 1"/>
    <property type="match status" value="1"/>
</dbReference>
<name>A0ABP4I8N4_9PSEU</name>
<dbReference type="PRINTS" id="PR00344">
    <property type="entry name" value="BCTRLSENSOR"/>
</dbReference>
<dbReference type="Pfam" id="PF02518">
    <property type="entry name" value="HATPase_c"/>
    <property type="match status" value="1"/>
</dbReference>
<dbReference type="Gene3D" id="3.30.565.10">
    <property type="entry name" value="Histidine kinase-like ATPase, C-terminal domain"/>
    <property type="match status" value="1"/>
</dbReference>
<keyword evidence="7" id="KW-0812">Transmembrane</keyword>
<dbReference type="PANTHER" id="PTHR43711">
    <property type="entry name" value="TWO-COMPONENT HISTIDINE KINASE"/>
    <property type="match status" value="1"/>
</dbReference>
<keyword evidence="3" id="KW-0808">Transferase</keyword>
<sequence>MQTDDRGGPFGRLDPAFVRTLRDLGCTAIVVGLPALLGLLLTDRAPAPVLTVLLALLAASACAAAALLIVTAGDARLAWIGWALACYGLVAVPTGLVGAIDFVSGPTVSGVVLLALTVGVGALVAATTSVPPPAGASVIAAAAVAAVLVALVVRLGVMFPMAVQAVTAFRPLVLVVAVALAGIGVLVASRARDRAGWMIGAGLATVGAAHVVMAAGQGVPLLGDGLIFSLLRTAGAVVIAVGAALLVWGAVRGLDDQRAEREEELRLAEIRLARAAERDHELRNGIAGLAGAADLLGTQQDPQSALLETVVVSELRRLDDLLRSPIDVPRRPGPAAYAVTPVLRGLAALRRTSGMDIDTDVAPDLRAIGSPSLLAQVITNLLANAARHAPGSPVLVRGLVREDVVVIEVSDSGPGLPPGAESEVFDRGVRANSGTGLGLGLHICRELLADQGGTISIGPADGRRPGCTVTVTLPAAPTTVASKAPDSVAVGRCIA</sequence>
<feature type="transmembrane region" description="Helical" evidence="7">
    <location>
        <begin position="168"/>
        <end position="188"/>
    </location>
</feature>
<feature type="transmembrane region" description="Helical" evidence="7">
    <location>
        <begin position="195"/>
        <end position="215"/>
    </location>
</feature>
<feature type="coiled-coil region" evidence="6">
    <location>
        <begin position="251"/>
        <end position="278"/>
    </location>
</feature>
<keyword evidence="7" id="KW-1133">Transmembrane helix</keyword>
<dbReference type="RefSeq" id="WP_344019789.1">
    <property type="nucleotide sequence ID" value="NZ_BAAAJK010000005.1"/>
</dbReference>
<evidence type="ECO:0000313" key="10">
    <source>
        <dbReference type="Proteomes" id="UP001501414"/>
    </source>
</evidence>
<evidence type="ECO:0000256" key="5">
    <source>
        <dbReference type="ARBA" id="ARBA00023012"/>
    </source>
</evidence>
<evidence type="ECO:0000256" key="3">
    <source>
        <dbReference type="ARBA" id="ARBA00022679"/>
    </source>
</evidence>
<dbReference type="InterPro" id="IPR036890">
    <property type="entry name" value="HATPase_C_sf"/>
</dbReference>
<evidence type="ECO:0000256" key="1">
    <source>
        <dbReference type="ARBA" id="ARBA00000085"/>
    </source>
</evidence>
<feature type="transmembrane region" description="Helical" evidence="7">
    <location>
        <begin position="106"/>
        <end position="126"/>
    </location>
</feature>
<dbReference type="InterPro" id="IPR004358">
    <property type="entry name" value="Sig_transdc_His_kin-like_C"/>
</dbReference>
<gene>
    <name evidence="9" type="ORF">GCM10009613_15060</name>
</gene>
<protein>
    <recommendedName>
        <fullName evidence="2">histidine kinase</fullName>
        <ecNumber evidence="2">2.7.13.3</ecNumber>
    </recommendedName>
</protein>
<proteinExistence type="predicted"/>
<evidence type="ECO:0000256" key="2">
    <source>
        <dbReference type="ARBA" id="ARBA00012438"/>
    </source>
</evidence>
<dbReference type="PROSITE" id="PS50109">
    <property type="entry name" value="HIS_KIN"/>
    <property type="match status" value="1"/>
</dbReference>
<dbReference type="EMBL" id="BAAAJK010000005">
    <property type="protein sequence ID" value="GAA1384338.1"/>
    <property type="molecule type" value="Genomic_DNA"/>
</dbReference>
<keyword evidence="10" id="KW-1185">Reference proteome</keyword>
<evidence type="ECO:0000313" key="9">
    <source>
        <dbReference type="EMBL" id="GAA1384338.1"/>
    </source>
</evidence>
<keyword evidence="5" id="KW-0902">Two-component regulatory system</keyword>
<feature type="transmembrane region" description="Helical" evidence="7">
    <location>
        <begin position="77"/>
        <end position="100"/>
    </location>
</feature>
<dbReference type="SMART" id="SM00387">
    <property type="entry name" value="HATPase_c"/>
    <property type="match status" value="1"/>
</dbReference>